<reference evidence="1 2" key="1">
    <citation type="journal article" date="2023" name="BMC Biol.">
        <title>The compact genome of the sponge Oopsacas minuta (Hexactinellida) is lacking key metazoan core genes.</title>
        <authorList>
            <person name="Santini S."/>
            <person name="Schenkelaars Q."/>
            <person name="Jourda C."/>
            <person name="Duchesne M."/>
            <person name="Belahbib H."/>
            <person name="Rocher C."/>
            <person name="Selva M."/>
            <person name="Riesgo A."/>
            <person name="Vervoort M."/>
            <person name="Leys S.P."/>
            <person name="Kodjabachian L."/>
            <person name="Le Bivic A."/>
            <person name="Borchiellini C."/>
            <person name="Claverie J.M."/>
            <person name="Renard E."/>
        </authorList>
    </citation>
    <scope>NUCLEOTIDE SEQUENCE [LARGE SCALE GENOMIC DNA]</scope>
    <source>
        <strain evidence="1">SPO-2</strain>
    </source>
</reference>
<sequence>MRFLINQRYIQEYSLKTFIPLPETCPILSYTSEGSICIDMDSLVTDDEVFLKSVDDEGFFEAELPKPKTPNKSPEILNNSSEFEICPINFK</sequence>
<organism evidence="1 2">
    <name type="scientific">Oopsacas minuta</name>
    <dbReference type="NCBI Taxonomy" id="111878"/>
    <lineage>
        <taxon>Eukaryota</taxon>
        <taxon>Metazoa</taxon>
        <taxon>Porifera</taxon>
        <taxon>Hexactinellida</taxon>
        <taxon>Hexasterophora</taxon>
        <taxon>Lyssacinosida</taxon>
        <taxon>Leucopsacidae</taxon>
        <taxon>Oopsacas</taxon>
    </lineage>
</organism>
<accession>A0AAV7KFA4</accession>
<proteinExistence type="predicted"/>
<dbReference type="Proteomes" id="UP001165289">
    <property type="component" value="Unassembled WGS sequence"/>
</dbReference>
<evidence type="ECO:0000313" key="2">
    <source>
        <dbReference type="Proteomes" id="UP001165289"/>
    </source>
</evidence>
<gene>
    <name evidence="1" type="ORF">LOD99_10663</name>
</gene>
<comment type="caution">
    <text evidence="1">The sequence shown here is derived from an EMBL/GenBank/DDBJ whole genome shotgun (WGS) entry which is preliminary data.</text>
</comment>
<evidence type="ECO:0000313" key="1">
    <source>
        <dbReference type="EMBL" id="KAI6659774.1"/>
    </source>
</evidence>
<dbReference type="AlphaFoldDB" id="A0AAV7KFA4"/>
<keyword evidence="2" id="KW-1185">Reference proteome</keyword>
<name>A0AAV7KFA4_9METZ</name>
<dbReference type="EMBL" id="JAKMXF010000050">
    <property type="protein sequence ID" value="KAI6659774.1"/>
    <property type="molecule type" value="Genomic_DNA"/>
</dbReference>
<protein>
    <submittedName>
        <fullName evidence="1">Uncharacterized protein</fullName>
    </submittedName>
</protein>